<organism evidence="2 3">
    <name type="scientific">Paenibacillus oleatilyticus</name>
    <dbReference type="NCBI Taxonomy" id="2594886"/>
    <lineage>
        <taxon>Bacteria</taxon>
        <taxon>Bacillati</taxon>
        <taxon>Bacillota</taxon>
        <taxon>Bacilli</taxon>
        <taxon>Bacillales</taxon>
        <taxon>Paenibacillaceae</taxon>
        <taxon>Paenibacillus</taxon>
    </lineage>
</organism>
<feature type="transmembrane region" description="Helical" evidence="1">
    <location>
        <begin position="214"/>
        <end position="240"/>
    </location>
</feature>
<accession>A0ABV4V793</accession>
<feature type="transmembrane region" description="Helical" evidence="1">
    <location>
        <begin position="304"/>
        <end position="324"/>
    </location>
</feature>
<sequence>MLQLEKDLETDVAGPHSGDNRASSQLQLKEMYWKMAQSIDSEYAKIDWNKIAKFEIRKYNLSGSAAERLTEEYRKLSQRFEELKENGEHKTWFFAGKPYRMHSFLFASVFRMIIFESLILIGLATAFIRNYEFENKTFLVAYSTQRGRALMVDKLTASLLTAAGMVTVIGAVTLGAYFSVFDYSHLWDSPISSAFNWEGRADNLPYVSWWNLSFASYLSGSILLLYICMLLLSTMVFFISAIVKNSYFAFFLFAALFAAALLAPGIMPVSSSIIFIAACNLSVLLVNPHLWFMGNGGLTMFKCYEWFTAGSWTMITGALCIFSLKRFRKQDIY</sequence>
<gene>
    <name evidence="2" type="ORF">ACEU3E_23890</name>
</gene>
<protein>
    <recommendedName>
        <fullName evidence="4">ABC transporter permease</fullName>
    </recommendedName>
</protein>
<name>A0ABV4V793_9BACL</name>
<evidence type="ECO:0000313" key="3">
    <source>
        <dbReference type="Proteomes" id="UP001575622"/>
    </source>
</evidence>
<keyword evidence="1" id="KW-0472">Membrane</keyword>
<keyword evidence="1" id="KW-0812">Transmembrane</keyword>
<evidence type="ECO:0008006" key="4">
    <source>
        <dbReference type="Google" id="ProtNLM"/>
    </source>
</evidence>
<dbReference type="Proteomes" id="UP001575622">
    <property type="component" value="Unassembled WGS sequence"/>
</dbReference>
<feature type="transmembrane region" description="Helical" evidence="1">
    <location>
        <begin position="155"/>
        <end position="180"/>
    </location>
</feature>
<feature type="transmembrane region" description="Helical" evidence="1">
    <location>
        <begin position="273"/>
        <end position="292"/>
    </location>
</feature>
<evidence type="ECO:0000256" key="1">
    <source>
        <dbReference type="SAM" id="Phobius"/>
    </source>
</evidence>
<evidence type="ECO:0000313" key="2">
    <source>
        <dbReference type="EMBL" id="MFB0845232.1"/>
    </source>
</evidence>
<feature type="transmembrane region" description="Helical" evidence="1">
    <location>
        <begin position="247"/>
        <end position="267"/>
    </location>
</feature>
<proteinExistence type="predicted"/>
<feature type="transmembrane region" description="Helical" evidence="1">
    <location>
        <begin position="104"/>
        <end position="128"/>
    </location>
</feature>
<comment type="caution">
    <text evidence="2">The sequence shown here is derived from an EMBL/GenBank/DDBJ whole genome shotgun (WGS) entry which is preliminary data.</text>
</comment>
<dbReference type="EMBL" id="JBHDLN010000013">
    <property type="protein sequence ID" value="MFB0845232.1"/>
    <property type="molecule type" value="Genomic_DNA"/>
</dbReference>
<dbReference type="RefSeq" id="WP_373955384.1">
    <property type="nucleotide sequence ID" value="NZ_JBHDLN010000013.1"/>
</dbReference>
<keyword evidence="1" id="KW-1133">Transmembrane helix</keyword>
<reference evidence="2 3" key="1">
    <citation type="submission" date="2024-09" db="EMBL/GenBank/DDBJ databases">
        <authorList>
            <person name="Makale K.P.P."/>
            <person name="Makhzoum A."/>
            <person name="Rantong G."/>
            <person name="Rahube T.O."/>
        </authorList>
    </citation>
    <scope>NUCLEOTIDE SEQUENCE [LARGE SCALE GENOMIC DNA]</scope>
    <source>
        <strain evidence="2 3">KM_D13</strain>
    </source>
</reference>
<keyword evidence="3" id="KW-1185">Reference proteome</keyword>